<accession>A0A1Q2U2N1</accession>
<sequence>MHIGLDPVIDDELTRYQNGQYWCEVKKENGKLIGYVGSSGSGNQRVKSMPFSVARPVSSDDLIAIYFEWLTNDRLYQDNSRRSYRFVLSVLKTLLNPYKQKVWSLPYRNRLASLRLTDDRYIQFHVKGEHPLTIILDHWSPNKLEASVFYPNS</sequence>
<organism evidence="1 2">
    <name type="scientific">Vibrio phage pTD1</name>
    <dbReference type="NCBI Taxonomy" id="1938577"/>
    <lineage>
        <taxon>Viruses</taxon>
        <taxon>Duplodnaviria</taxon>
        <taxon>Heunggongvirae</taxon>
        <taxon>Uroviricota</taxon>
        <taxon>Caudoviricetes</taxon>
        <taxon>Chimalliviridae</taxon>
        <taxon>Gorgonvirinae</taxon>
        <taxon>Tidunavirus</taxon>
        <taxon>Tidunavirus pTD1</taxon>
    </lineage>
</organism>
<dbReference type="KEGG" id="vg:40075030"/>
<dbReference type="RefSeq" id="YP_009599301.1">
    <property type="nucleotide sequence ID" value="NC_041916.1"/>
</dbReference>
<name>A0A1Q2U2N1_9CAUD</name>
<dbReference type="GeneID" id="40075030"/>
<dbReference type="Proteomes" id="UP000221243">
    <property type="component" value="Segment"/>
</dbReference>
<evidence type="ECO:0000313" key="1">
    <source>
        <dbReference type="EMBL" id="BAW98223.1"/>
    </source>
</evidence>
<evidence type="ECO:0000313" key="2">
    <source>
        <dbReference type="Proteomes" id="UP000221243"/>
    </source>
</evidence>
<proteinExistence type="predicted"/>
<dbReference type="OrthoDB" id="34236at10239"/>
<dbReference type="EMBL" id="AP017972">
    <property type="protein sequence ID" value="BAW98223.1"/>
    <property type="molecule type" value="Genomic_DNA"/>
</dbReference>
<keyword evidence="2" id="KW-1185">Reference proteome</keyword>
<protein>
    <submittedName>
        <fullName evidence="1">Uncharacterized protein</fullName>
    </submittedName>
</protein>
<reference evidence="1 2" key="1">
    <citation type="submission" date="2017-01" db="EMBL/GenBank/DDBJ databases">
        <title>Complete Genome Sequence of Vibrio Parahaemolyticus Bacteriophage pTD1.</title>
        <authorList>
            <person name="Midorikawa Y."/>
            <person name="Sano M."/>
        </authorList>
    </citation>
    <scope>NUCLEOTIDE SEQUENCE [LARGE SCALE GENOMIC DNA]</scope>
    <source>
        <strain evidence="1">PTD1</strain>
    </source>
</reference>